<feature type="domain" description="Metalloenzyme" evidence="1">
    <location>
        <begin position="1"/>
        <end position="128"/>
    </location>
</feature>
<dbReference type="Gene3D" id="3.40.720.10">
    <property type="entry name" value="Alkaline Phosphatase, subunit A"/>
    <property type="match status" value="1"/>
</dbReference>
<dbReference type="Pfam" id="PF01676">
    <property type="entry name" value="Metalloenzyme"/>
    <property type="match status" value="1"/>
</dbReference>
<dbReference type="InterPro" id="IPR006124">
    <property type="entry name" value="Metalloenzyme"/>
</dbReference>
<name>A0A1F7U3G3_9BACT</name>
<sequence length="140" mass="15357">MRAQAIADEIVHRLKRGAHDFIVFNLANADMVGHTGNFQATVEACEHVDQALGRIAKEVLAKKGHLIITGDHGNAELKVNVDTGEVMTEHTTNPVPFYLISDRYRRKTVGAGMLADVAPTILDIMNIPKPPEMTGFSLLR</sequence>
<organism evidence="2 3">
    <name type="scientific">Candidatus Uhrbacteria bacterium RIFCSPHIGHO2_02_FULL_60_10</name>
    <dbReference type="NCBI Taxonomy" id="1802392"/>
    <lineage>
        <taxon>Bacteria</taxon>
        <taxon>Candidatus Uhriibacteriota</taxon>
    </lineage>
</organism>
<dbReference type="GO" id="GO:0006007">
    <property type="term" value="P:glucose catabolic process"/>
    <property type="evidence" value="ECO:0007669"/>
    <property type="project" value="InterPro"/>
</dbReference>
<dbReference type="EMBL" id="MGEA01000083">
    <property type="protein sequence ID" value="OGL72796.1"/>
    <property type="molecule type" value="Genomic_DNA"/>
</dbReference>
<dbReference type="AlphaFoldDB" id="A0A1F7U3G3"/>
<dbReference type="PANTHER" id="PTHR31637">
    <property type="entry name" value="2,3-BISPHOSPHOGLYCERATE-INDEPENDENT PHOSPHOGLYCERATE MUTASE"/>
    <property type="match status" value="1"/>
</dbReference>
<protein>
    <recommendedName>
        <fullName evidence="1">Metalloenzyme domain-containing protein</fullName>
    </recommendedName>
</protein>
<dbReference type="InterPro" id="IPR017850">
    <property type="entry name" value="Alkaline_phosphatase_core_sf"/>
</dbReference>
<comment type="caution">
    <text evidence="2">The sequence shown here is derived from an EMBL/GenBank/DDBJ whole genome shotgun (WGS) entry which is preliminary data.</text>
</comment>
<dbReference type="Proteomes" id="UP000177088">
    <property type="component" value="Unassembled WGS sequence"/>
</dbReference>
<gene>
    <name evidence="2" type="ORF">A3C96_03275</name>
</gene>
<dbReference type="GO" id="GO:0004619">
    <property type="term" value="F:phosphoglycerate mutase activity"/>
    <property type="evidence" value="ECO:0007669"/>
    <property type="project" value="InterPro"/>
</dbReference>
<accession>A0A1F7U3G3</accession>
<dbReference type="SUPFAM" id="SSF53649">
    <property type="entry name" value="Alkaline phosphatase-like"/>
    <property type="match status" value="1"/>
</dbReference>
<dbReference type="GO" id="GO:0030145">
    <property type="term" value="F:manganese ion binding"/>
    <property type="evidence" value="ECO:0007669"/>
    <property type="project" value="TreeGrafter"/>
</dbReference>
<dbReference type="PANTHER" id="PTHR31637:SF0">
    <property type="entry name" value="2,3-BISPHOSPHOGLYCERATE-INDEPENDENT PHOSPHOGLYCERATE MUTASE"/>
    <property type="match status" value="1"/>
</dbReference>
<evidence type="ECO:0000313" key="2">
    <source>
        <dbReference type="EMBL" id="OGL72796.1"/>
    </source>
</evidence>
<evidence type="ECO:0000313" key="3">
    <source>
        <dbReference type="Proteomes" id="UP000177088"/>
    </source>
</evidence>
<evidence type="ECO:0000259" key="1">
    <source>
        <dbReference type="Pfam" id="PF01676"/>
    </source>
</evidence>
<dbReference type="InterPro" id="IPR005995">
    <property type="entry name" value="Pgm_bpd_ind"/>
</dbReference>
<proteinExistence type="predicted"/>
<reference evidence="2 3" key="1">
    <citation type="journal article" date="2016" name="Nat. Commun.">
        <title>Thousands of microbial genomes shed light on interconnected biogeochemical processes in an aquifer system.</title>
        <authorList>
            <person name="Anantharaman K."/>
            <person name="Brown C.T."/>
            <person name="Hug L.A."/>
            <person name="Sharon I."/>
            <person name="Castelle C.J."/>
            <person name="Probst A.J."/>
            <person name="Thomas B.C."/>
            <person name="Singh A."/>
            <person name="Wilkins M.J."/>
            <person name="Karaoz U."/>
            <person name="Brodie E.L."/>
            <person name="Williams K.H."/>
            <person name="Hubbard S.S."/>
            <person name="Banfield J.F."/>
        </authorList>
    </citation>
    <scope>NUCLEOTIDE SEQUENCE [LARGE SCALE GENOMIC DNA]</scope>
</reference>